<dbReference type="PANTHER" id="PTHR34703:SF1">
    <property type="entry name" value="ANTIPORTER SUBUNIT MNHG2-RELATED"/>
    <property type="match status" value="1"/>
</dbReference>
<keyword evidence="3" id="KW-1185">Reference proteome</keyword>
<feature type="transmembrane region" description="Helical" evidence="1">
    <location>
        <begin position="6"/>
        <end position="28"/>
    </location>
</feature>
<dbReference type="Proteomes" id="UP000199421">
    <property type="component" value="Unassembled WGS sequence"/>
</dbReference>
<keyword evidence="1" id="KW-1133">Transmembrane helix</keyword>
<proteinExistence type="predicted"/>
<accession>A0A1H7PU27</accession>
<dbReference type="Pfam" id="PF03334">
    <property type="entry name" value="PhaG_MnhG_YufB"/>
    <property type="match status" value="1"/>
</dbReference>
<dbReference type="GO" id="GO:0015385">
    <property type="term" value="F:sodium:proton antiporter activity"/>
    <property type="evidence" value="ECO:0007669"/>
    <property type="project" value="TreeGrafter"/>
</dbReference>
<gene>
    <name evidence="2" type="ORF">SAMN05661044_02361</name>
</gene>
<evidence type="ECO:0000313" key="2">
    <source>
        <dbReference type="EMBL" id="SEL39330.1"/>
    </source>
</evidence>
<dbReference type="NCBIfam" id="TIGR01300">
    <property type="entry name" value="CPA3_mnhG_phaG"/>
    <property type="match status" value="1"/>
</dbReference>
<dbReference type="AlphaFoldDB" id="A0A1H7PU27"/>
<feature type="transmembrane region" description="Helical" evidence="1">
    <location>
        <begin position="71"/>
        <end position="91"/>
    </location>
</feature>
<sequence length="121" mass="13453">MNNLTLILTAILVLLGSFTMLISAIGILRLPDFYSRLSAVTKNSTLGVLLIIMAAVLYFNNIEVMLKGLGIMFFIALTSPTSAYIIAKAAIHIKVPFWNKTDLTDFDNSDTEEEEEIKPRK</sequence>
<evidence type="ECO:0000313" key="3">
    <source>
        <dbReference type="Proteomes" id="UP000199421"/>
    </source>
</evidence>
<dbReference type="PANTHER" id="PTHR34703">
    <property type="entry name" value="ANTIPORTER SUBUNIT MNHG2-RELATED"/>
    <property type="match status" value="1"/>
</dbReference>
<keyword evidence="1" id="KW-0472">Membrane</keyword>
<dbReference type="STRING" id="407022.SAMN05661044_02361"/>
<dbReference type="InterPro" id="IPR005133">
    <property type="entry name" value="PhaG_MnhG_YufB"/>
</dbReference>
<organism evidence="2 3">
    <name type="scientific">Olivibacter domesticus</name>
    <name type="common">Pseudosphingobacterium domesticum</name>
    <dbReference type="NCBI Taxonomy" id="407022"/>
    <lineage>
        <taxon>Bacteria</taxon>
        <taxon>Pseudomonadati</taxon>
        <taxon>Bacteroidota</taxon>
        <taxon>Sphingobacteriia</taxon>
        <taxon>Sphingobacteriales</taxon>
        <taxon>Sphingobacteriaceae</taxon>
        <taxon>Olivibacter</taxon>
    </lineage>
</organism>
<protein>
    <submittedName>
        <fullName evidence="2">Multicomponent Na+:H+ antiporter subunit G</fullName>
    </submittedName>
</protein>
<evidence type="ECO:0000256" key="1">
    <source>
        <dbReference type="SAM" id="Phobius"/>
    </source>
</evidence>
<dbReference type="EMBL" id="FOAF01000002">
    <property type="protein sequence ID" value="SEL39330.1"/>
    <property type="molecule type" value="Genomic_DNA"/>
</dbReference>
<dbReference type="RefSeq" id="WP_093324320.1">
    <property type="nucleotide sequence ID" value="NZ_FOAF01000002.1"/>
</dbReference>
<feature type="transmembrane region" description="Helical" evidence="1">
    <location>
        <begin position="40"/>
        <end position="59"/>
    </location>
</feature>
<keyword evidence="1" id="KW-0812">Transmembrane</keyword>
<dbReference type="OrthoDB" id="9806575at2"/>
<reference evidence="3" key="1">
    <citation type="submission" date="2016-10" db="EMBL/GenBank/DDBJ databases">
        <authorList>
            <person name="Varghese N."/>
            <person name="Submissions S."/>
        </authorList>
    </citation>
    <scope>NUCLEOTIDE SEQUENCE [LARGE SCALE GENOMIC DNA]</scope>
    <source>
        <strain evidence="3">DSM 18733</strain>
    </source>
</reference>
<dbReference type="NCBIfam" id="NF009314">
    <property type="entry name" value="PRK12674.1-2"/>
    <property type="match status" value="1"/>
</dbReference>
<name>A0A1H7PU27_OLID1</name>